<dbReference type="Gene3D" id="1.10.10.10">
    <property type="entry name" value="Winged helix-like DNA-binding domain superfamily/Winged helix DNA-binding domain"/>
    <property type="match status" value="1"/>
</dbReference>
<gene>
    <name evidence="6" type="ORF">IAA04_05940</name>
</gene>
<dbReference type="SUPFAM" id="SSF46785">
    <property type="entry name" value="Winged helix' DNA-binding domain"/>
    <property type="match status" value="1"/>
</dbReference>
<dbReference type="AlphaFoldDB" id="A0A9D2PE40"/>
<dbReference type="SUPFAM" id="SSF53850">
    <property type="entry name" value="Periplasmic binding protein-like II"/>
    <property type="match status" value="1"/>
</dbReference>
<dbReference type="InterPro" id="IPR036390">
    <property type="entry name" value="WH_DNA-bd_sf"/>
</dbReference>
<dbReference type="PANTHER" id="PTHR30126:SF5">
    <property type="entry name" value="HTH-TYPE TRANSCRIPTIONAL ACTIVATOR CMPR"/>
    <property type="match status" value="1"/>
</dbReference>
<dbReference type="Proteomes" id="UP000823883">
    <property type="component" value="Unassembled WGS sequence"/>
</dbReference>
<comment type="similarity">
    <text evidence="1">Belongs to the LysR transcriptional regulatory family.</text>
</comment>
<feature type="domain" description="HTH lysR-type" evidence="5">
    <location>
        <begin position="1"/>
        <end position="58"/>
    </location>
</feature>
<dbReference type="PRINTS" id="PR00039">
    <property type="entry name" value="HTHLYSR"/>
</dbReference>
<keyword evidence="3" id="KW-0238">DNA-binding</keyword>
<dbReference type="Pfam" id="PF03466">
    <property type="entry name" value="LysR_substrate"/>
    <property type="match status" value="1"/>
</dbReference>
<dbReference type="Pfam" id="PF00126">
    <property type="entry name" value="HTH_1"/>
    <property type="match status" value="1"/>
</dbReference>
<comment type="caution">
    <text evidence="6">The sequence shown here is derived from an EMBL/GenBank/DDBJ whole genome shotgun (WGS) entry which is preliminary data.</text>
</comment>
<dbReference type="EMBL" id="DWWL01000040">
    <property type="protein sequence ID" value="HJC47574.1"/>
    <property type="molecule type" value="Genomic_DNA"/>
</dbReference>
<dbReference type="InterPro" id="IPR036388">
    <property type="entry name" value="WH-like_DNA-bd_sf"/>
</dbReference>
<keyword evidence="4" id="KW-0804">Transcription</keyword>
<dbReference type="FunFam" id="1.10.10.10:FF:000001">
    <property type="entry name" value="LysR family transcriptional regulator"/>
    <property type="match status" value="1"/>
</dbReference>
<dbReference type="GO" id="GO:0003700">
    <property type="term" value="F:DNA-binding transcription factor activity"/>
    <property type="evidence" value="ECO:0007669"/>
    <property type="project" value="InterPro"/>
</dbReference>
<dbReference type="Gene3D" id="3.40.190.290">
    <property type="match status" value="1"/>
</dbReference>
<keyword evidence="2" id="KW-0805">Transcription regulation</keyword>
<dbReference type="PROSITE" id="PS50931">
    <property type="entry name" value="HTH_LYSR"/>
    <property type="match status" value="1"/>
</dbReference>
<evidence type="ECO:0000256" key="3">
    <source>
        <dbReference type="ARBA" id="ARBA00023125"/>
    </source>
</evidence>
<organism evidence="6 7">
    <name type="scientific">Candidatus Lachnoclostridium pullistercoris</name>
    <dbReference type="NCBI Taxonomy" id="2838632"/>
    <lineage>
        <taxon>Bacteria</taxon>
        <taxon>Bacillati</taxon>
        <taxon>Bacillota</taxon>
        <taxon>Clostridia</taxon>
        <taxon>Lachnospirales</taxon>
        <taxon>Lachnospiraceae</taxon>
    </lineage>
</organism>
<proteinExistence type="inferred from homology"/>
<evidence type="ECO:0000256" key="4">
    <source>
        <dbReference type="ARBA" id="ARBA00023163"/>
    </source>
</evidence>
<reference evidence="6" key="1">
    <citation type="journal article" date="2021" name="PeerJ">
        <title>Extensive microbial diversity within the chicken gut microbiome revealed by metagenomics and culture.</title>
        <authorList>
            <person name="Gilroy R."/>
            <person name="Ravi A."/>
            <person name="Getino M."/>
            <person name="Pursley I."/>
            <person name="Horton D.L."/>
            <person name="Alikhan N.F."/>
            <person name="Baker D."/>
            <person name="Gharbi K."/>
            <person name="Hall N."/>
            <person name="Watson M."/>
            <person name="Adriaenssens E.M."/>
            <person name="Foster-Nyarko E."/>
            <person name="Jarju S."/>
            <person name="Secka A."/>
            <person name="Antonio M."/>
            <person name="Oren A."/>
            <person name="Chaudhuri R.R."/>
            <person name="La Ragione R."/>
            <person name="Hildebrand F."/>
            <person name="Pallen M.J."/>
        </authorList>
    </citation>
    <scope>NUCLEOTIDE SEQUENCE</scope>
    <source>
        <strain evidence="6">CHK183-5548</strain>
    </source>
</reference>
<evidence type="ECO:0000313" key="7">
    <source>
        <dbReference type="Proteomes" id="UP000823883"/>
    </source>
</evidence>
<evidence type="ECO:0000259" key="5">
    <source>
        <dbReference type="PROSITE" id="PS50931"/>
    </source>
</evidence>
<evidence type="ECO:0000256" key="2">
    <source>
        <dbReference type="ARBA" id="ARBA00023015"/>
    </source>
</evidence>
<protein>
    <submittedName>
        <fullName evidence="6">LysR family transcriptional regulator</fullName>
    </submittedName>
</protein>
<evidence type="ECO:0000256" key="1">
    <source>
        <dbReference type="ARBA" id="ARBA00009437"/>
    </source>
</evidence>
<sequence length="293" mass="32653">MELKYLQTFAAVVEEGSFTKAARKLGYTQSTITFQMDQLEEELSARLFEKIGRNMMLTKAGESLIPYVRQVLDAVEQLSCFENDLAGCRGDLRVGVGETLLCYKTAPAVREFCRRAPETRLFLRSMNCYDIRDALLNGSLDLGVFYEDIGTGTAGLTTVPIGTFPLVLAASPQVKERFPDFITPGQDLPVPFVINETACVFRQIFERYLQERSITLGYTVELWSIPTIKNLVKSGMGITCLPRFAVQEELDSGELAEIPTEMSHSSITAVCAWHKNKWVSPAMELFAGLMSGK</sequence>
<dbReference type="InterPro" id="IPR005119">
    <property type="entry name" value="LysR_subst-bd"/>
</dbReference>
<dbReference type="InterPro" id="IPR000847">
    <property type="entry name" value="LysR_HTH_N"/>
</dbReference>
<name>A0A9D2PE40_9FIRM</name>
<reference evidence="6" key="2">
    <citation type="submission" date="2021-04" db="EMBL/GenBank/DDBJ databases">
        <authorList>
            <person name="Gilroy R."/>
        </authorList>
    </citation>
    <scope>NUCLEOTIDE SEQUENCE</scope>
    <source>
        <strain evidence="6">CHK183-5548</strain>
    </source>
</reference>
<evidence type="ECO:0000313" key="6">
    <source>
        <dbReference type="EMBL" id="HJC47574.1"/>
    </source>
</evidence>
<dbReference type="PANTHER" id="PTHR30126">
    <property type="entry name" value="HTH-TYPE TRANSCRIPTIONAL REGULATOR"/>
    <property type="match status" value="1"/>
</dbReference>
<accession>A0A9D2PE40</accession>
<dbReference type="GO" id="GO:0000976">
    <property type="term" value="F:transcription cis-regulatory region binding"/>
    <property type="evidence" value="ECO:0007669"/>
    <property type="project" value="TreeGrafter"/>
</dbReference>
<dbReference type="CDD" id="cd05466">
    <property type="entry name" value="PBP2_LTTR_substrate"/>
    <property type="match status" value="1"/>
</dbReference>